<dbReference type="VEuPathDB" id="TriTrypDB:TcYC6_0106410"/>
<comment type="catalytic activity">
    <reaction evidence="8">
        <text>L-seryl-[protein] + ATP = O-phospho-L-seryl-[protein] + ADP + H(+)</text>
        <dbReference type="Rhea" id="RHEA:17989"/>
        <dbReference type="Rhea" id="RHEA-COMP:9863"/>
        <dbReference type="Rhea" id="RHEA-COMP:11604"/>
        <dbReference type="ChEBI" id="CHEBI:15378"/>
        <dbReference type="ChEBI" id="CHEBI:29999"/>
        <dbReference type="ChEBI" id="CHEBI:30616"/>
        <dbReference type="ChEBI" id="CHEBI:83421"/>
        <dbReference type="ChEBI" id="CHEBI:456216"/>
        <dbReference type="EC" id="2.7.11.1"/>
    </reaction>
</comment>
<keyword evidence="5" id="KW-0418">Kinase</keyword>
<dbReference type="VEuPathDB" id="TriTrypDB:C4B63_44g109"/>
<dbReference type="SMART" id="SM00220">
    <property type="entry name" value="S_TKc"/>
    <property type="match status" value="1"/>
</dbReference>
<evidence type="ECO:0000256" key="3">
    <source>
        <dbReference type="ARBA" id="ARBA00022679"/>
    </source>
</evidence>
<dbReference type="PANTHER" id="PTHR24356">
    <property type="entry name" value="SERINE/THREONINE-PROTEIN KINASE"/>
    <property type="match status" value="1"/>
</dbReference>
<dbReference type="VEuPathDB" id="TriTrypDB:C3747_141g17"/>
<evidence type="ECO:0000256" key="4">
    <source>
        <dbReference type="ARBA" id="ARBA00022741"/>
    </source>
</evidence>
<dbReference type="InterPro" id="IPR033931">
    <property type="entry name" value="PDK1-typ_PH"/>
</dbReference>
<evidence type="ECO:0000256" key="6">
    <source>
        <dbReference type="ARBA" id="ARBA00022840"/>
    </source>
</evidence>
<evidence type="ECO:0000256" key="1">
    <source>
        <dbReference type="ARBA" id="ARBA00012513"/>
    </source>
</evidence>
<dbReference type="OrthoDB" id="347657at2759"/>
<dbReference type="GO" id="GO:0004674">
    <property type="term" value="F:protein serine/threonine kinase activity"/>
    <property type="evidence" value="ECO:0007669"/>
    <property type="project" value="UniProtKB-KW"/>
</dbReference>
<keyword evidence="4" id="KW-0547">Nucleotide-binding</keyword>
<dbReference type="InterPro" id="IPR011009">
    <property type="entry name" value="Kinase-like_dom_sf"/>
</dbReference>
<comment type="caution">
    <text evidence="10">The sequence shown here is derived from an EMBL/GenBank/DDBJ whole genome shotgun (WGS) entry which is preliminary data.</text>
</comment>
<dbReference type="VEuPathDB" id="TriTrypDB:BCY84_21692"/>
<dbReference type="GO" id="GO:0035556">
    <property type="term" value="P:intracellular signal transduction"/>
    <property type="evidence" value="ECO:0007669"/>
    <property type="project" value="TreeGrafter"/>
</dbReference>
<dbReference type="InterPro" id="IPR050236">
    <property type="entry name" value="Ser_Thr_kinase_AGC"/>
</dbReference>
<dbReference type="Proteomes" id="UP000246121">
    <property type="component" value="Unassembled WGS sequence"/>
</dbReference>
<dbReference type="InterPro" id="IPR011993">
    <property type="entry name" value="PH-like_dom_sf"/>
</dbReference>
<dbReference type="VEuPathDB" id="TriTrypDB:TcG_01467"/>
<evidence type="ECO:0000256" key="5">
    <source>
        <dbReference type="ARBA" id="ARBA00022777"/>
    </source>
</evidence>
<organism evidence="10 11">
    <name type="scientific">Trypanosoma cruzi</name>
    <dbReference type="NCBI Taxonomy" id="5693"/>
    <lineage>
        <taxon>Eukaryota</taxon>
        <taxon>Discoba</taxon>
        <taxon>Euglenozoa</taxon>
        <taxon>Kinetoplastea</taxon>
        <taxon>Metakinetoplastina</taxon>
        <taxon>Trypanosomatida</taxon>
        <taxon>Trypanosomatidae</taxon>
        <taxon>Trypanosoma</taxon>
        <taxon>Schizotrypanum</taxon>
    </lineage>
</organism>
<dbReference type="VEuPathDB" id="TriTrypDB:ECC02_000230"/>
<dbReference type="InterPro" id="IPR000719">
    <property type="entry name" value="Prot_kinase_dom"/>
</dbReference>
<dbReference type="EC" id="2.7.11.1" evidence="1"/>
<dbReference type="VEuPathDB" id="TriTrypDB:Tc_MARK_1622"/>
<dbReference type="VEuPathDB" id="TriTrypDB:TCDM_04883"/>
<proteinExistence type="predicted"/>
<dbReference type="SUPFAM" id="SSF56112">
    <property type="entry name" value="Protein kinase-like (PK-like)"/>
    <property type="match status" value="1"/>
</dbReference>
<feature type="domain" description="Protein kinase" evidence="9">
    <location>
        <begin position="259"/>
        <end position="529"/>
    </location>
</feature>
<dbReference type="Gene3D" id="3.30.200.20">
    <property type="entry name" value="Phosphorylase Kinase, domain 1"/>
    <property type="match status" value="1"/>
</dbReference>
<dbReference type="EMBL" id="PRFA01000044">
    <property type="protein sequence ID" value="PWU91321.1"/>
    <property type="molecule type" value="Genomic_DNA"/>
</dbReference>
<dbReference type="Gene3D" id="1.10.510.10">
    <property type="entry name" value="Transferase(Phosphotransferase) domain 1"/>
    <property type="match status" value="1"/>
</dbReference>
<evidence type="ECO:0000256" key="7">
    <source>
        <dbReference type="ARBA" id="ARBA00047899"/>
    </source>
</evidence>
<dbReference type="VEuPathDB" id="TriTrypDB:TcCLB.509965.260"/>
<name>A0A2V2V505_TRYCR</name>
<evidence type="ECO:0000256" key="2">
    <source>
        <dbReference type="ARBA" id="ARBA00022527"/>
    </source>
</evidence>
<dbReference type="Pfam" id="PF00069">
    <property type="entry name" value="Pkinase"/>
    <property type="match status" value="1"/>
</dbReference>
<evidence type="ECO:0000256" key="8">
    <source>
        <dbReference type="ARBA" id="ARBA00048679"/>
    </source>
</evidence>
<dbReference type="VEuPathDB" id="TriTrypDB:TcCLB.511389.80"/>
<keyword evidence="2" id="KW-0723">Serine/threonine-protein kinase</keyword>
<comment type="catalytic activity">
    <reaction evidence="7">
        <text>L-threonyl-[protein] + ATP = O-phospho-L-threonyl-[protein] + ADP + H(+)</text>
        <dbReference type="Rhea" id="RHEA:46608"/>
        <dbReference type="Rhea" id="RHEA-COMP:11060"/>
        <dbReference type="Rhea" id="RHEA-COMP:11605"/>
        <dbReference type="ChEBI" id="CHEBI:15378"/>
        <dbReference type="ChEBI" id="CHEBI:30013"/>
        <dbReference type="ChEBI" id="CHEBI:30616"/>
        <dbReference type="ChEBI" id="CHEBI:61977"/>
        <dbReference type="ChEBI" id="CHEBI:456216"/>
        <dbReference type="EC" id="2.7.11.1"/>
    </reaction>
</comment>
<evidence type="ECO:0000313" key="11">
    <source>
        <dbReference type="Proteomes" id="UP000246121"/>
    </source>
</evidence>
<dbReference type="PANTHER" id="PTHR24356:SF163">
    <property type="entry name" value="3-PHOSPHOINOSITIDE-DEPENDENT PROTEIN KINASE 1-RELATED"/>
    <property type="match status" value="1"/>
</dbReference>
<keyword evidence="3" id="KW-0808">Transferase</keyword>
<dbReference type="PROSITE" id="PS50011">
    <property type="entry name" value="PROTEIN_KINASE_DOM"/>
    <property type="match status" value="1"/>
</dbReference>
<accession>A0A2V2V505</accession>
<reference evidence="10 11" key="1">
    <citation type="journal article" date="2018" name="Microb. Genom.">
        <title>Expanding an expanded genome: long-read sequencing of Trypanosoma cruzi.</title>
        <authorList>
            <person name="Berna L."/>
            <person name="Rodriguez M."/>
            <person name="Chiribao M.L."/>
            <person name="Parodi-Talice A."/>
            <person name="Pita S."/>
            <person name="Rijo G."/>
            <person name="Alvarez-Valin F."/>
            <person name="Robello C."/>
        </authorList>
    </citation>
    <scope>NUCLEOTIDE SEQUENCE [LARGE SCALE GENOMIC DNA]</scope>
    <source>
        <strain evidence="10 11">Dm28c</strain>
    </source>
</reference>
<protein>
    <recommendedName>
        <fullName evidence="1">non-specific serine/threonine protein kinase</fullName>
        <ecNumber evidence="1">2.7.11.1</ecNumber>
    </recommendedName>
</protein>
<gene>
    <name evidence="10" type="ORF">C4B63_44g109</name>
</gene>
<dbReference type="GO" id="GO:0005524">
    <property type="term" value="F:ATP binding"/>
    <property type="evidence" value="ECO:0007669"/>
    <property type="project" value="UniProtKB-KW"/>
</dbReference>
<dbReference type="VEuPathDB" id="TriTrypDB:TCSYLVIO_002912"/>
<dbReference type="VEuPathDB" id="TriTrypDB:TcBrA4_0033290"/>
<dbReference type="InterPro" id="IPR008271">
    <property type="entry name" value="Ser/Thr_kinase_AS"/>
</dbReference>
<evidence type="ECO:0000259" key="9">
    <source>
        <dbReference type="PROSITE" id="PS50011"/>
    </source>
</evidence>
<keyword evidence="6" id="KW-0067">ATP-binding</keyword>
<dbReference type="Pfam" id="PF14593">
    <property type="entry name" value="PH_3"/>
    <property type="match status" value="1"/>
</dbReference>
<sequence>MQKSLSSAVSLVDIDVVLTPQTVLSEVKTGVVPLIPITDAIRCLGQNHGSVRDCGSAASIATSPVCSLNNTLQSLSAGTLRGTLGTSLNVPDRMIIPLERLRLFGGHVLGKGAFGEVVRGELNMLCPTVGYGSVMSMTSCVTLSPQSFTNSTPGQPISYGEICSEEDHLPTGRSSAGESVGGLLRSNGQYNHYCSRSMEENNLTLPLHCGSFSTDKSARKLLPLTPRVHSRTISRELCGGPSTMHDDVLTDTSNSFQQHTLRHAANRGDTVVSFGPRNEMASYTSEEGVIVKSVAVKRVDKFRLWRRQKFVKSFQSELNITATLCHPSIVKVYGVAETDAELFLIMDVVEGGTLEDYVKRKGLEDMNIMAPRFLADVVLGLEYLKNVGVAHRDIKPCNMLLTEDHHVVLADFGSACYLHDDAANTFAGSAAYMSPEMVGTGKASATSDLWAMGCILFELFVGRPPFDSENCMLVMRKIKEYQDGHIEYPPYFPEAAKDLVQRLLRRDPMDRLGSDATGGFDVLKTHPFFGGIDWKQVLRMSNLIFRCADFSADLQQSILMEDENVVHCSMVLKESRVFFKRTLRRRLLVLTDLPRLFYVDMSTRTVKGTIPIAPDLYVEYDTVEVFRAVTKKRTYVFCDPNKHACIWAMRVNDVVKRLSTAGNCVDPATRQKKDRGKIFHRRYESR</sequence>
<dbReference type="AlphaFoldDB" id="A0A2V2V505"/>
<dbReference type="Gene3D" id="2.30.29.30">
    <property type="entry name" value="Pleckstrin-homology domain (PH domain)/Phosphotyrosine-binding domain (PTB)"/>
    <property type="match status" value="1"/>
</dbReference>
<dbReference type="VEuPathDB" id="TriTrypDB:TcCL_NonESM04830"/>
<dbReference type="PROSITE" id="PS00108">
    <property type="entry name" value="PROTEIN_KINASE_ST"/>
    <property type="match status" value="1"/>
</dbReference>
<evidence type="ECO:0000313" key="10">
    <source>
        <dbReference type="EMBL" id="PWU91321.1"/>
    </source>
</evidence>